<dbReference type="EMBL" id="BAAAHH010000090">
    <property type="protein sequence ID" value="GAA0971163.1"/>
    <property type="molecule type" value="Genomic_DNA"/>
</dbReference>
<evidence type="ECO:0000313" key="2">
    <source>
        <dbReference type="Proteomes" id="UP001500665"/>
    </source>
</evidence>
<dbReference type="RefSeq" id="WP_344248169.1">
    <property type="nucleotide sequence ID" value="NZ_BAAAHH010000090.1"/>
</dbReference>
<keyword evidence="2" id="KW-1185">Reference proteome</keyword>
<evidence type="ECO:0000313" key="1">
    <source>
        <dbReference type="EMBL" id="GAA0971163.1"/>
    </source>
</evidence>
<sequence length="148" mass="16119">MTTTTDTLDLAAIRRAISDPGAVLPRDLGDDFQPAESVSNWSARAVLAVLTPKVEEMQAEIERLRQKDRDALAWEARLAGHAWTAVDGGNALGDEILQLRKRLAAQEALAQVYRLNLEELAAIATGNSTDAEARQQFLARLTAPAKEN</sequence>
<name>A0ABN1S2T7_9ACTN</name>
<dbReference type="Proteomes" id="UP001500665">
    <property type="component" value="Unassembled WGS sequence"/>
</dbReference>
<reference evidence="1 2" key="1">
    <citation type="journal article" date="2019" name="Int. J. Syst. Evol. Microbiol.">
        <title>The Global Catalogue of Microorganisms (GCM) 10K type strain sequencing project: providing services to taxonomists for standard genome sequencing and annotation.</title>
        <authorList>
            <consortium name="The Broad Institute Genomics Platform"/>
            <consortium name="The Broad Institute Genome Sequencing Center for Infectious Disease"/>
            <person name="Wu L."/>
            <person name="Ma J."/>
        </authorList>
    </citation>
    <scope>NUCLEOTIDE SEQUENCE [LARGE SCALE GENOMIC DNA]</scope>
    <source>
        <strain evidence="1 2">JCM 10696</strain>
    </source>
</reference>
<protein>
    <submittedName>
        <fullName evidence="1">Uncharacterized protein</fullName>
    </submittedName>
</protein>
<proteinExistence type="predicted"/>
<accession>A0ABN1S2T7</accession>
<gene>
    <name evidence="1" type="ORF">GCM10009550_79360</name>
</gene>
<comment type="caution">
    <text evidence="1">The sequence shown here is derived from an EMBL/GenBank/DDBJ whole genome shotgun (WGS) entry which is preliminary data.</text>
</comment>
<organism evidence="1 2">
    <name type="scientific">Actinocorallia libanotica</name>
    <dbReference type="NCBI Taxonomy" id="46162"/>
    <lineage>
        <taxon>Bacteria</taxon>
        <taxon>Bacillati</taxon>
        <taxon>Actinomycetota</taxon>
        <taxon>Actinomycetes</taxon>
        <taxon>Streptosporangiales</taxon>
        <taxon>Thermomonosporaceae</taxon>
        <taxon>Actinocorallia</taxon>
    </lineage>
</organism>